<dbReference type="Proteomes" id="UP000001194">
    <property type="component" value="Unassembled WGS sequence"/>
</dbReference>
<feature type="compositionally biased region" description="Polar residues" evidence="1">
    <location>
        <begin position="149"/>
        <end position="165"/>
    </location>
</feature>
<dbReference type="OrthoDB" id="3041356at2759"/>
<protein>
    <submittedName>
        <fullName evidence="2">Predicted protein</fullName>
    </submittedName>
</protein>
<feature type="compositionally biased region" description="Basic and acidic residues" evidence="1">
    <location>
        <begin position="422"/>
        <end position="431"/>
    </location>
</feature>
<feature type="region of interest" description="Disordered" evidence="1">
    <location>
        <begin position="103"/>
        <end position="182"/>
    </location>
</feature>
<accession>B0DRC3</accession>
<feature type="compositionally biased region" description="Polar residues" evidence="1">
    <location>
        <begin position="558"/>
        <end position="589"/>
    </location>
</feature>
<evidence type="ECO:0000256" key="1">
    <source>
        <dbReference type="SAM" id="MobiDB-lite"/>
    </source>
</evidence>
<keyword evidence="3" id="KW-1185">Reference proteome</keyword>
<evidence type="ECO:0000313" key="3">
    <source>
        <dbReference type="Proteomes" id="UP000001194"/>
    </source>
</evidence>
<dbReference type="EMBL" id="DS547128">
    <property type="protein sequence ID" value="EDR02843.1"/>
    <property type="molecule type" value="Genomic_DNA"/>
</dbReference>
<dbReference type="AlphaFoldDB" id="B0DRC3"/>
<proteinExistence type="predicted"/>
<dbReference type="HOGENOM" id="CLU_457875_0_0_1"/>
<feature type="region of interest" description="Disordered" evidence="1">
    <location>
        <begin position="505"/>
        <end position="596"/>
    </location>
</feature>
<evidence type="ECO:0000313" key="2">
    <source>
        <dbReference type="EMBL" id="EDR02843.1"/>
    </source>
</evidence>
<dbReference type="InParanoid" id="B0DRC3"/>
<feature type="compositionally biased region" description="Polar residues" evidence="1">
    <location>
        <begin position="460"/>
        <end position="471"/>
    </location>
</feature>
<reference evidence="2 3" key="1">
    <citation type="journal article" date="2008" name="Nature">
        <title>The genome of Laccaria bicolor provides insights into mycorrhizal symbiosis.</title>
        <authorList>
            <person name="Martin F."/>
            <person name="Aerts A."/>
            <person name="Ahren D."/>
            <person name="Brun A."/>
            <person name="Danchin E.G.J."/>
            <person name="Duchaussoy F."/>
            <person name="Gibon J."/>
            <person name="Kohler A."/>
            <person name="Lindquist E."/>
            <person name="Pereda V."/>
            <person name="Salamov A."/>
            <person name="Shapiro H.J."/>
            <person name="Wuyts J."/>
            <person name="Blaudez D."/>
            <person name="Buee M."/>
            <person name="Brokstein P."/>
            <person name="Canbaeck B."/>
            <person name="Cohen D."/>
            <person name="Courty P.E."/>
            <person name="Coutinho P.M."/>
            <person name="Delaruelle C."/>
            <person name="Detter J.C."/>
            <person name="Deveau A."/>
            <person name="DiFazio S."/>
            <person name="Duplessis S."/>
            <person name="Fraissinet-Tachet L."/>
            <person name="Lucic E."/>
            <person name="Frey-Klett P."/>
            <person name="Fourrey C."/>
            <person name="Feussner I."/>
            <person name="Gay G."/>
            <person name="Grimwood J."/>
            <person name="Hoegger P.J."/>
            <person name="Jain P."/>
            <person name="Kilaru S."/>
            <person name="Labbe J."/>
            <person name="Lin Y.C."/>
            <person name="Legue V."/>
            <person name="Le Tacon F."/>
            <person name="Marmeisse R."/>
            <person name="Melayah D."/>
            <person name="Montanini B."/>
            <person name="Muratet M."/>
            <person name="Nehls U."/>
            <person name="Niculita-Hirzel H."/>
            <person name="Oudot-Le Secq M.P."/>
            <person name="Peter M."/>
            <person name="Quesneville H."/>
            <person name="Rajashekar B."/>
            <person name="Reich M."/>
            <person name="Rouhier N."/>
            <person name="Schmutz J."/>
            <person name="Yin T."/>
            <person name="Chalot M."/>
            <person name="Henrissat B."/>
            <person name="Kuees U."/>
            <person name="Lucas S."/>
            <person name="Van de Peer Y."/>
            <person name="Podila G.K."/>
            <person name="Polle A."/>
            <person name="Pukkila P.J."/>
            <person name="Richardson P.M."/>
            <person name="Rouze P."/>
            <person name="Sanders I.R."/>
            <person name="Stajich J.E."/>
            <person name="Tunlid A."/>
            <person name="Tuskan G."/>
            <person name="Grigoriev I.V."/>
        </authorList>
    </citation>
    <scope>NUCLEOTIDE SEQUENCE [LARGE SCALE GENOMIC DNA]</scope>
    <source>
        <strain evidence="3">S238N-H82 / ATCC MYA-4686</strain>
    </source>
</reference>
<feature type="compositionally biased region" description="Basic and acidic residues" evidence="1">
    <location>
        <begin position="105"/>
        <end position="117"/>
    </location>
</feature>
<dbReference type="RefSeq" id="XP_001886553.1">
    <property type="nucleotide sequence ID" value="XM_001886518.1"/>
</dbReference>
<dbReference type="KEGG" id="lbc:LACBIDRAFT_332033"/>
<feature type="compositionally biased region" description="Polar residues" evidence="1">
    <location>
        <begin position="118"/>
        <end position="135"/>
    </location>
</feature>
<dbReference type="GeneID" id="6082110"/>
<feature type="region of interest" description="Disordered" evidence="1">
    <location>
        <begin position="413"/>
        <end position="486"/>
    </location>
</feature>
<organism evidence="3">
    <name type="scientific">Laccaria bicolor (strain S238N-H82 / ATCC MYA-4686)</name>
    <name type="common">Bicoloured deceiver</name>
    <name type="synonym">Laccaria laccata var. bicolor</name>
    <dbReference type="NCBI Taxonomy" id="486041"/>
    <lineage>
        <taxon>Eukaryota</taxon>
        <taxon>Fungi</taxon>
        <taxon>Dikarya</taxon>
        <taxon>Basidiomycota</taxon>
        <taxon>Agaricomycotina</taxon>
        <taxon>Agaricomycetes</taxon>
        <taxon>Agaricomycetidae</taxon>
        <taxon>Agaricales</taxon>
        <taxon>Agaricineae</taxon>
        <taxon>Hydnangiaceae</taxon>
        <taxon>Laccaria</taxon>
    </lineage>
</organism>
<gene>
    <name evidence="2" type="ORF">LACBIDRAFT_332033</name>
</gene>
<feature type="compositionally biased region" description="Low complexity" evidence="1">
    <location>
        <begin position="520"/>
        <end position="547"/>
    </location>
</feature>
<sequence length="596" mass="65250">MTHMYSQFNNFSAGVIDNNMSASDVARGITISGETFNVVAGDMATYDYHQRGSGTVNGQMHHGGTYDGSSHTYLPVASHPEEQSLNEIRDFIGVVNGQMHYGGHFRGDRVGEREDTRYNTSTPRTENTCNYSVYASTDDGPNPYCEAPKSSTYGQRQDASSQSSYPMGHGPPAIYPRYAPQPQMNSHAPYPMSTPYAAPSYSAPSTYANHPTAYSNSSSPPSHNQGSWCSFLTDGGGQMLHPQFLSSRYDVWVPLLPRGIAFSPIVGSSVWPVSSKLLFIEKKTENLMQFRRANLPGTAFLNLELMICGAKNNNSLPFMPKLPKDRGVTISGGTFNDVSGNMTTNDSSTHVTNHHSGSGTVNGQMHHGGTYDTSNSSHTHVGNDVNNIRNTSTARLYVPFMFKFAPAFSEERRRSSSPHAAHYGEHDERAYNDGTPSIASSDGSPDAHPRDPRYIMYAPTQDTGYQRSYHTTGYEAPRPLTSNEVPRSAPFHQAIHHAPQYANHPSVHAYSSYPPPPSGAPYGHASNPHASNSHAPNSHASYSHASNTHPSYPHPSYPQASYPQASYPQASYPQASYPQASYPQASYPQASYPRRR</sequence>
<feature type="compositionally biased region" description="Polar residues" evidence="1">
    <location>
        <begin position="434"/>
        <end position="443"/>
    </location>
</feature>
<name>B0DRC3_LACBS</name>